<organism evidence="3">
    <name type="scientific">hydrocarbon metagenome</name>
    <dbReference type="NCBI Taxonomy" id="938273"/>
    <lineage>
        <taxon>unclassified sequences</taxon>
        <taxon>metagenomes</taxon>
        <taxon>ecological metagenomes</taxon>
    </lineage>
</organism>
<dbReference type="AlphaFoldDB" id="A0A0W8G017"/>
<dbReference type="SUPFAM" id="SSF53756">
    <property type="entry name" value="UDP-Glycosyltransferase/glycogen phosphorylase"/>
    <property type="match status" value="1"/>
</dbReference>
<dbReference type="PANTHER" id="PTHR30160">
    <property type="entry name" value="TETRAACYLDISACCHARIDE 4'-KINASE-RELATED"/>
    <property type="match status" value="1"/>
</dbReference>
<dbReference type="GO" id="GO:0008713">
    <property type="term" value="F:ADP-heptose-lipopolysaccharide heptosyltransferase activity"/>
    <property type="evidence" value="ECO:0007669"/>
    <property type="project" value="TreeGrafter"/>
</dbReference>
<dbReference type="Gene3D" id="3.40.50.2000">
    <property type="entry name" value="Glycogen Phosphorylase B"/>
    <property type="match status" value="2"/>
</dbReference>
<dbReference type="Pfam" id="PF01075">
    <property type="entry name" value="Glyco_transf_9"/>
    <property type="match status" value="1"/>
</dbReference>
<proteinExistence type="predicted"/>
<comment type="caution">
    <text evidence="3">The sequence shown here is derived from an EMBL/GenBank/DDBJ whole genome shotgun (WGS) entry which is preliminary data.</text>
</comment>
<reference evidence="3" key="1">
    <citation type="journal article" date="2015" name="Proc. Natl. Acad. Sci. U.S.A.">
        <title>Networks of energetic and metabolic interactions define dynamics in microbial communities.</title>
        <authorList>
            <person name="Embree M."/>
            <person name="Liu J.K."/>
            <person name="Al-Bassam M.M."/>
            <person name="Zengler K."/>
        </authorList>
    </citation>
    <scope>NUCLEOTIDE SEQUENCE</scope>
</reference>
<name>A0A0W8G017_9ZZZZ</name>
<accession>A0A0W8G017</accession>
<dbReference type="GO" id="GO:0005829">
    <property type="term" value="C:cytosol"/>
    <property type="evidence" value="ECO:0007669"/>
    <property type="project" value="TreeGrafter"/>
</dbReference>
<dbReference type="InterPro" id="IPR002201">
    <property type="entry name" value="Glyco_trans_9"/>
</dbReference>
<dbReference type="GO" id="GO:0009244">
    <property type="term" value="P:lipopolysaccharide core region biosynthetic process"/>
    <property type="evidence" value="ECO:0007669"/>
    <property type="project" value="TreeGrafter"/>
</dbReference>
<evidence type="ECO:0000256" key="1">
    <source>
        <dbReference type="ARBA" id="ARBA00022676"/>
    </source>
</evidence>
<dbReference type="PANTHER" id="PTHR30160:SF15">
    <property type="entry name" value="GLYCOSYLTRANSFERASE HI_0523-RELATED"/>
    <property type="match status" value="1"/>
</dbReference>
<keyword evidence="2 3" id="KW-0808">Transferase</keyword>
<dbReference type="EMBL" id="LNQE01000593">
    <property type="protein sequence ID" value="KUG25827.1"/>
    <property type="molecule type" value="Genomic_DNA"/>
</dbReference>
<evidence type="ECO:0000256" key="2">
    <source>
        <dbReference type="ARBA" id="ARBA00022679"/>
    </source>
</evidence>
<dbReference type="InterPro" id="IPR051199">
    <property type="entry name" value="LPS_LOS_Heptosyltrfase"/>
</dbReference>
<dbReference type="CDD" id="cd03789">
    <property type="entry name" value="GT9_LPS_heptosyltransferase"/>
    <property type="match status" value="1"/>
</dbReference>
<keyword evidence="1" id="KW-0328">Glycosyltransferase</keyword>
<protein>
    <submittedName>
        <fullName evidence="3">Adp-heptose--lipooligosaccharide heptosyltransferase ii</fullName>
    </submittedName>
</protein>
<sequence>MTKSKQKRILIARPDRVGDVVLSTPIPRELKKTFPNSFVAVLVRSYTKDIFLNNPFVDEIIIADEILSGSKKNILKWVGQIRKFKFTHALMLLPNERINYLLFLAGIRTRIGVGHKFFQFITGVKSVSRNKYIPLRHEADYCMDLARKIGVENADITPRIFLSEEEKEKLAEKRKSLLGEKKYLIGIHSTSGNSAPNWTPDYYADLIKLVIPNNELQVVCTDQNVPEVISEISGVRIPKEVLSKREFWIFDLLVSASTGPMHVCAALGIKTVSIFCPLTACSPELWGPLGNESIVVMPEENYCQTKCPGDPKVCTFSGEGGISPAKVYEDVLKLLYQ</sequence>
<evidence type="ECO:0000313" key="3">
    <source>
        <dbReference type="EMBL" id="KUG25827.1"/>
    </source>
</evidence>
<gene>
    <name evidence="3" type="ORF">ASZ90_004343</name>
</gene>